<name>A0A7H0LM02_9SPHN</name>
<sequence length="141" mass="15066">MNWLVFAGSLVAVLVMTLVARLLGLGVASRIADADHARRLAEEAWCGFRATAVAIDRDGRAALLRNAANRHMVLRAHGNHFVSRFVDPPFQASLDRETLTLALPEAMFGTVTLDLGDEATAWAAELVGAGQTGGRRDAQSA</sequence>
<dbReference type="RefSeq" id="WP_187762995.1">
    <property type="nucleotide sequence ID" value="NZ_CP061038.1"/>
</dbReference>
<evidence type="ECO:0000313" key="2">
    <source>
        <dbReference type="Proteomes" id="UP000516148"/>
    </source>
</evidence>
<proteinExistence type="predicted"/>
<accession>A0A7H0LM02</accession>
<keyword evidence="2" id="KW-1185">Reference proteome</keyword>
<dbReference type="KEGG" id="spap:H3Z74_05775"/>
<dbReference type="AlphaFoldDB" id="A0A7H0LM02"/>
<dbReference type="Proteomes" id="UP000516148">
    <property type="component" value="Chromosome"/>
</dbReference>
<evidence type="ECO:0000313" key="1">
    <source>
        <dbReference type="EMBL" id="QNQ10705.1"/>
    </source>
</evidence>
<reference evidence="1 2" key="1">
    <citation type="submission" date="2020-09" db="EMBL/GenBank/DDBJ databases">
        <title>Sphingomonas sp., a new species isolated from pork steak.</title>
        <authorList>
            <person name="Heidler von Heilborn D."/>
        </authorList>
    </citation>
    <scope>NUCLEOTIDE SEQUENCE [LARGE SCALE GENOMIC DNA]</scope>
    <source>
        <strain evidence="2">S8-3T</strain>
    </source>
</reference>
<organism evidence="1 2">
    <name type="scientific">Sphingomonas alpina</name>
    <dbReference type="NCBI Taxonomy" id="653931"/>
    <lineage>
        <taxon>Bacteria</taxon>
        <taxon>Pseudomonadati</taxon>
        <taxon>Pseudomonadota</taxon>
        <taxon>Alphaproteobacteria</taxon>
        <taxon>Sphingomonadales</taxon>
        <taxon>Sphingomonadaceae</taxon>
        <taxon>Sphingomonas</taxon>
    </lineage>
</organism>
<protein>
    <submittedName>
        <fullName evidence="1">Uncharacterized protein</fullName>
    </submittedName>
</protein>
<dbReference type="EMBL" id="CP061038">
    <property type="protein sequence ID" value="QNQ10705.1"/>
    <property type="molecule type" value="Genomic_DNA"/>
</dbReference>
<gene>
    <name evidence="1" type="ORF">H3Z74_05775</name>
</gene>